<organism evidence="2 3">
    <name type="scientific">Sistotremastrum suecicum HHB10207 ss-3</name>
    <dbReference type="NCBI Taxonomy" id="1314776"/>
    <lineage>
        <taxon>Eukaryota</taxon>
        <taxon>Fungi</taxon>
        <taxon>Dikarya</taxon>
        <taxon>Basidiomycota</taxon>
        <taxon>Agaricomycotina</taxon>
        <taxon>Agaricomycetes</taxon>
        <taxon>Sistotremastrales</taxon>
        <taxon>Sistotremastraceae</taxon>
        <taxon>Sistotremastrum</taxon>
    </lineage>
</organism>
<name>A0A166FA00_9AGAM</name>
<evidence type="ECO:0000256" key="1">
    <source>
        <dbReference type="SAM" id="MobiDB-lite"/>
    </source>
</evidence>
<dbReference type="Proteomes" id="UP000076798">
    <property type="component" value="Unassembled WGS sequence"/>
</dbReference>
<feature type="compositionally biased region" description="Low complexity" evidence="1">
    <location>
        <begin position="68"/>
        <end position="83"/>
    </location>
</feature>
<feature type="compositionally biased region" description="Low complexity" evidence="1">
    <location>
        <begin position="1"/>
        <end position="18"/>
    </location>
</feature>
<dbReference type="EMBL" id="KV428033">
    <property type="protein sequence ID" value="KZT40438.1"/>
    <property type="molecule type" value="Genomic_DNA"/>
</dbReference>
<dbReference type="AlphaFoldDB" id="A0A166FA00"/>
<evidence type="ECO:0000313" key="2">
    <source>
        <dbReference type="EMBL" id="KZT40438.1"/>
    </source>
</evidence>
<protein>
    <submittedName>
        <fullName evidence="2">Uncharacterized protein</fullName>
    </submittedName>
</protein>
<sequence>MPNVSSSPSQQTVPTPTVASAPDAPGIPQGSQSSDAALPPGNDADDFDRVLALPDTPPGPPSADTGNSPSVSPRRASSRVTASLKRQKTSSDLTDDDTPDPVDSPTTKGKQKRRRNEVKAPRAVPSFASSAQLASSLNNDPAYVATRVDGLRNELLPQITLAASSQRQLDRQLKSLQAQITAELVSFNDSSSSMRRDISAVSATQSSLLTSVAAIRAALDDRPTATSSVAGSFDELRVQLDALQSSVALLTGAGLTASVQTTLAHNALHMPVLEPLAQAPTVEIAAPLPEVPIAAPNVFANEVPDAIPPPGVAAATVGTATLPPAAATSPPHPPIADPVPALAAPTTVPAVGDAEAQPNGLIIGPYPWTGNARGAYTTYKQMVGHLPPHIRTLATQSVPVRITDDPLYISANLAGVPGGAAQVANAWTRHIGGARRDSRGVSFIPVVAAAPPAVAAAPPLTADQAAALFEAAQAL</sequence>
<gene>
    <name evidence="2" type="ORF">SISSUDRAFT_519442</name>
</gene>
<reference evidence="2 3" key="1">
    <citation type="journal article" date="2016" name="Mol. Biol. Evol.">
        <title>Comparative Genomics of Early-Diverging Mushroom-Forming Fungi Provides Insights into the Origins of Lignocellulose Decay Capabilities.</title>
        <authorList>
            <person name="Nagy L.G."/>
            <person name="Riley R."/>
            <person name="Tritt A."/>
            <person name="Adam C."/>
            <person name="Daum C."/>
            <person name="Floudas D."/>
            <person name="Sun H."/>
            <person name="Yadav J.S."/>
            <person name="Pangilinan J."/>
            <person name="Larsson K.H."/>
            <person name="Matsuura K."/>
            <person name="Barry K."/>
            <person name="Labutti K."/>
            <person name="Kuo R."/>
            <person name="Ohm R.A."/>
            <person name="Bhattacharya S.S."/>
            <person name="Shirouzu T."/>
            <person name="Yoshinaga Y."/>
            <person name="Martin F.M."/>
            <person name="Grigoriev I.V."/>
            <person name="Hibbett D.S."/>
        </authorList>
    </citation>
    <scope>NUCLEOTIDE SEQUENCE [LARGE SCALE GENOMIC DNA]</scope>
    <source>
        <strain evidence="2 3">HHB10207 ss-3</strain>
    </source>
</reference>
<accession>A0A166FA00</accession>
<evidence type="ECO:0000313" key="3">
    <source>
        <dbReference type="Proteomes" id="UP000076798"/>
    </source>
</evidence>
<proteinExistence type="predicted"/>
<feature type="region of interest" description="Disordered" evidence="1">
    <location>
        <begin position="1"/>
        <end position="126"/>
    </location>
</feature>
<keyword evidence="3" id="KW-1185">Reference proteome</keyword>